<dbReference type="SUPFAM" id="SSF55469">
    <property type="entry name" value="FMN-dependent nitroreductase-like"/>
    <property type="match status" value="1"/>
</dbReference>
<dbReference type="STRING" id="681398.PJIAN_11003"/>
<evidence type="ECO:0000313" key="2">
    <source>
        <dbReference type="EMBL" id="GAT62410.1"/>
    </source>
</evidence>
<organism evidence="2 3">
    <name type="scientific">Paludibacter jiangxiensis</name>
    <dbReference type="NCBI Taxonomy" id="681398"/>
    <lineage>
        <taxon>Bacteria</taxon>
        <taxon>Pseudomonadati</taxon>
        <taxon>Bacteroidota</taxon>
        <taxon>Bacteroidia</taxon>
        <taxon>Bacteroidales</taxon>
        <taxon>Paludibacteraceae</taxon>
        <taxon>Paludibacter</taxon>
    </lineage>
</organism>
<dbReference type="Gene3D" id="3.40.109.10">
    <property type="entry name" value="NADH Oxidase"/>
    <property type="match status" value="2"/>
</dbReference>
<dbReference type="GO" id="GO:0016491">
    <property type="term" value="F:oxidoreductase activity"/>
    <property type="evidence" value="ECO:0007669"/>
    <property type="project" value="InterPro"/>
</dbReference>
<dbReference type="InterPro" id="IPR000415">
    <property type="entry name" value="Nitroreductase-like"/>
</dbReference>
<accession>A0A170Z809</accession>
<reference evidence="3" key="2">
    <citation type="journal article" date="2017" name="Genome Announc.">
        <title>Draft genome sequence of Paludibacter jiangxiensis NM7(T), a propionate-producing fermentative bacterium.</title>
        <authorList>
            <person name="Qiu Y.-L."/>
            <person name="Tourlousse D.M."/>
            <person name="Matsuura N."/>
            <person name="Ohashi A."/>
            <person name="Sekiguchi Y."/>
        </authorList>
    </citation>
    <scope>NUCLEOTIDE SEQUENCE [LARGE SCALE GENOMIC DNA]</scope>
    <source>
        <strain evidence="3">NM7</strain>
    </source>
</reference>
<proteinExistence type="predicted"/>
<protein>
    <recommendedName>
        <fullName evidence="4">Nitroreductase family protein</fullName>
    </recommendedName>
</protein>
<reference evidence="3" key="1">
    <citation type="submission" date="2016-04" db="EMBL/GenBank/DDBJ databases">
        <title>Draft genome sequence of Paludibacter jiangxiensis strain NM7.</title>
        <authorList>
            <person name="Qiu Y."/>
            <person name="Matsuura N."/>
            <person name="Ohashi A."/>
            <person name="Tourlousse M.D."/>
            <person name="Sekiguchi Y."/>
        </authorList>
    </citation>
    <scope>NUCLEOTIDE SEQUENCE [LARGE SCALE GENOMIC DNA]</scope>
    <source>
        <strain evidence="3">NM7</strain>
    </source>
</reference>
<dbReference type="PROSITE" id="PS51257">
    <property type="entry name" value="PROKAR_LIPOPROTEIN"/>
    <property type="match status" value="1"/>
</dbReference>
<evidence type="ECO:0008006" key="4">
    <source>
        <dbReference type="Google" id="ProtNLM"/>
    </source>
</evidence>
<feature type="chain" id="PRO_5007904967" description="Nitroreductase family protein" evidence="1">
    <location>
        <begin position="18"/>
        <end position="358"/>
    </location>
</feature>
<dbReference type="AlphaFoldDB" id="A0A170Z809"/>
<gene>
    <name evidence="2" type="ORF">PJIAN_11003</name>
</gene>
<dbReference type="EMBL" id="BDCR01000001">
    <property type="protein sequence ID" value="GAT62410.1"/>
    <property type="molecule type" value="Genomic_DNA"/>
</dbReference>
<evidence type="ECO:0000313" key="3">
    <source>
        <dbReference type="Proteomes" id="UP000076586"/>
    </source>
</evidence>
<name>A0A170Z809_9BACT</name>
<keyword evidence="1" id="KW-0732">Signal</keyword>
<dbReference type="Proteomes" id="UP000076586">
    <property type="component" value="Unassembled WGS sequence"/>
</dbReference>
<keyword evidence="3" id="KW-1185">Reference proteome</keyword>
<feature type="signal peptide" evidence="1">
    <location>
        <begin position="1"/>
        <end position="17"/>
    </location>
</feature>
<evidence type="ECO:0000256" key="1">
    <source>
        <dbReference type="SAM" id="SignalP"/>
    </source>
</evidence>
<sequence length="358" mass="39977">MNMVRFVFMMTAIVALASCKTNIGARSSLLVGADDMHKIIYYATLAGSSHNTQPWRVEVLGDREIRVFADTTRVLNVIDPKKRELYISLGAFIENLDLAAGALGYATEVQVLPRSERTACVAVVALKRARPSGFDLHSIVGRRTLRVSFHTADIRKEEVASILGDDWQTSFFAASTEEGRFIAKQTLSAYRQQSMNREAQAEFASWVRFSDRDVRLRQDGITTAGMQINGIKGFVVRNFFKPADAEKKQFVQAGIGTTEKQVNNCGGWLALTSVDNSVQSWIDVGRRYERMNIICTSLCIGFQPMNQLVEEQNFLENVQHELGKGGEIQFVARIGYVIETPSPVSPRRSVDSVAVFYK</sequence>
<comment type="caution">
    <text evidence="2">The sequence shown here is derived from an EMBL/GenBank/DDBJ whole genome shotgun (WGS) entry which is preliminary data.</text>
</comment>
<dbReference type="NCBIfam" id="NF047509">
    <property type="entry name" value="Rv3131_FMN_oxido"/>
    <property type="match status" value="1"/>
</dbReference>